<comment type="caution">
    <text evidence="2">The sequence shown here is derived from an EMBL/GenBank/DDBJ whole genome shotgun (WGS) entry which is preliminary data.</text>
</comment>
<dbReference type="EMBL" id="VJOM01000001">
    <property type="protein sequence ID" value="TSE34053.1"/>
    <property type="molecule type" value="Genomic_DNA"/>
</dbReference>
<dbReference type="GO" id="GO:0006508">
    <property type="term" value="P:proteolysis"/>
    <property type="evidence" value="ECO:0007669"/>
    <property type="project" value="InterPro"/>
</dbReference>
<dbReference type="InterPro" id="IPR043708">
    <property type="entry name" value="DUF5648"/>
</dbReference>
<name>A0A554XDZ7_9BURK</name>
<dbReference type="PANTHER" id="PTHR36234:SF5">
    <property type="entry name" value="LYSYL ENDOPEPTIDASE"/>
    <property type="match status" value="1"/>
</dbReference>
<dbReference type="OrthoDB" id="5619888at2"/>
<evidence type="ECO:0000313" key="2">
    <source>
        <dbReference type="EMBL" id="TSE34053.1"/>
    </source>
</evidence>
<dbReference type="Pfam" id="PF18885">
    <property type="entry name" value="DUF5648"/>
    <property type="match status" value="1"/>
</dbReference>
<feature type="domain" description="DUF5648" evidence="1">
    <location>
        <begin position="494"/>
        <end position="633"/>
    </location>
</feature>
<evidence type="ECO:0000313" key="3">
    <source>
        <dbReference type="Proteomes" id="UP000317763"/>
    </source>
</evidence>
<sequence>MSQTLRIFPASGRLLRTLGLIAVISLGALSNNARSEENKLPSLSAFSSAASRAMPELKQENKRIEIVADPYVFSLSEPNPSEQLLRKDQGPVLQIGYGRVDERVGAASNLAQKLSWKRDSVGNWQSSLRLISPKAGALRARLSFSRIDPRSRLYFIQEDGQVLLEKDGFNIIESSARDSDLGVVKNGRYSVVSPTAQGESLTVVFVLPGALDKDKFEVSVDWVSHFAESVEKTLDSQIGESLVCQRNIACAADPDQRAGRSVARLVFSDPASGASYLCTGTLLNNRRQDFTPYLLTASHCIASQSFASTLEAWWNYQAPACSSATMSSEAFVTRGGGLLLSAQSAQDTTLIQLNQVPAGNVVFAAWDANVQSLMQSVAGIHHPRGDLKKISFGTNGGYLSCADSSGGSFSCSESTAAVGDYHGVLWDVGTTEPGSSGSSLFRSVGGDRYVIGVLRGGTSACSGSVSVYGRFDKAFQNGLKKWLDPVVSLPPRNPVYRFYNDLTRSHFFTISKTERDFVVANYPSFRYEGIAFYAYPSKQTGVRTVYRFYNTSTGAHFYTISEAERDHVRKTYPQFLYEGEAWFVGDSVTGVPLYRFYNQAAGAHFYTTNQQERDFIIANYPSYLYEGVAYYVWATEK</sequence>
<dbReference type="AlphaFoldDB" id="A0A554XDZ7"/>
<protein>
    <submittedName>
        <fullName evidence="2">Lysyl endopeptidase</fullName>
        <ecNumber evidence="2">3.4.21.50</ecNumber>
    </submittedName>
</protein>
<dbReference type="Gene3D" id="2.40.10.10">
    <property type="entry name" value="Trypsin-like serine proteases"/>
    <property type="match status" value="2"/>
</dbReference>
<dbReference type="PANTHER" id="PTHR36234">
    <property type="entry name" value="LYSYL ENDOPEPTIDASE"/>
    <property type="match status" value="1"/>
</dbReference>
<accession>A0A554XDZ7</accession>
<keyword evidence="3" id="KW-1185">Reference proteome</keyword>
<keyword evidence="2" id="KW-0378">Hydrolase</keyword>
<dbReference type="InterPro" id="IPR043504">
    <property type="entry name" value="Peptidase_S1_PA_chymotrypsin"/>
</dbReference>
<dbReference type="GO" id="GO:0004252">
    <property type="term" value="F:serine-type endopeptidase activity"/>
    <property type="evidence" value="ECO:0007669"/>
    <property type="project" value="InterPro"/>
</dbReference>
<dbReference type="InterPro" id="IPR009003">
    <property type="entry name" value="Peptidase_S1_PA"/>
</dbReference>
<dbReference type="SUPFAM" id="SSF50494">
    <property type="entry name" value="Trypsin-like serine proteases"/>
    <property type="match status" value="1"/>
</dbReference>
<evidence type="ECO:0000259" key="1">
    <source>
        <dbReference type="Pfam" id="PF18885"/>
    </source>
</evidence>
<proteinExistence type="predicted"/>
<gene>
    <name evidence="2" type="primary">prpL</name>
    <name evidence="2" type="ORF">Ttaiw_00113</name>
</gene>
<dbReference type="PROSITE" id="PS00134">
    <property type="entry name" value="TRYPSIN_HIS"/>
    <property type="match status" value="1"/>
</dbReference>
<dbReference type="SMR" id="A0A554XDZ7"/>
<dbReference type="Proteomes" id="UP000317763">
    <property type="component" value="Unassembled WGS sequence"/>
</dbReference>
<reference evidence="2 3" key="1">
    <citation type="submission" date="2019-07" db="EMBL/GenBank/DDBJ databases">
        <title>Tepidimonas taiwanensis I1-1 draft genome.</title>
        <authorList>
            <person name="Da Costa M.S."/>
            <person name="Froufe H.J.C."/>
            <person name="Egas C."/>
            <person name="Albuquerque L."/>
        </authorList>
    </citation>
    <scope>NUCLEOTIDE SEQUENCE [LARGE SCALE GENOMIC DNA]</scope>
    <source>
        <strain evidence="2 3">I1-1</strain>
    </source>
</reference>
<dbReference type="EC" id="3.4.21.50" evidence="2"/>
<dbReference type="STRING" id="307486.GCA_000807215_00178"/>
<organism evidence="2 3">
    <name type="scientific">Tepidimonas taiwanensis</name>
    <dbReference type="NCBI Taxonomy" id="307486"/>
    <lineage>
        <taxon>Bacteria</taxon>
        <taxon>Pseudomonadati</taxon>
        <taxon>Pseudomonadota</taxon>
        <taxon>Betaproteobacteria</taxon>
        <taxon>Burkholderiales</taxon>
        <taxon>Tepidimonas</taxon>
    </lineage>
</organism>
<dbReference type="InterPro" id="IPR018114">
    <property type="entry name" value="TRYPSIN_HIS"/>
</dbReference>
<dbReference type="RefSeq" id="WP_143897320.1">
    <property type="nucleotide sequence ID" value="NZ_CP083911.1"/>
</dbReference>